<dbReference type="EMBL" id="MAJD01000001">
    <property type="protein sequence ID" value="OBX38137.1"/>
    <property type="molecule type" value="Genomic_DNA"/>
</dbReference>
<comment type="caution">
    <text evidence="1">The sequence shown here is derived from an EMBL/GenBank/DDBJ whole genome shotgun (WGS) entry which is preliminary data.</text>
</comment>
<sequence length="31" mass="3325">MTMLTRPEALALEKASSQQLENLSAAPPVAR</sequence>
<protein>
    <submittedName>
        <fullName evidence="1">Uncharacterized protein</fullName>
    </submittedName>
</protein>
<gene>
    <name evidence="1" type="ORF">A8U91_02523</name>
</gene>
<proteinExistence type="predicted"/>
<evidence type="ECO:0000313" key="1">
    <source>
        <dbReference type="EMBL" id="OBX38137.1"/>
    </source>
</evidence>
<organism evidence="1 2">
    <name type="scientific">Halomonas elongata</name>
    <dbReference type="NCBI Taxonomy" id="2746"/>
    <lineage>
        <taxon>Bacteria</taxon>
        <taxon>Pseudomonadati</taxon>
        <taxon>Pseudomonadota</taxon>
        <taxon>Gammaproteobacteria</taxon>
        <taxon>Oceanospirillales</taxon>
        <taxon>Halomonadaceae</taxon>
        <taxon>Halomonas</taxon>
    </lineage>
</organism>
<dbReference type="AlphaFoldDB" id="A0A1B8P7B2"/>
<name>A0A1B8P7B2_HALEL</name>
<accession>A0A1B8P7B2</accession>
<dbReference type="Proteomes" id="UP000092504">
    <property type="component" value="Unassembled WGS sequence"/>
</dbReference>
<evidence type="ECO:0000313" key="2">
    <source>
        <dbReference type="Proteomes" id="UP000092504"/>
    </source>
</evidence>
<reference evidence="1 2" key="1">
    <citation type="submission" date="2016-06" db="EMBL/GenBank/DDBJ databases">
        <title>Genome sequence of halotolerant plant growth promoting strain of Halomonas elongata HEK1 isolated from salterns of Rann of Kutch, Gujarat, India.</title>
        <authorList>
            <person name="Gaba S."/>
            <person name="Singh R.N."/>
            <person name="Abrol S."/>
            <person name="Kaushik R."/>
            <person name="Saxena A.K."/>
        </authorList>
    </citation>
    <scope>NUCLEOTIDE SEQUENCE [LARGE SCALE GENOMIC DNA]</scope>
    <source>
        <strain evidence="1 2">HEK1</strain>
    </source>
</reference>